<accession>A0A9X1PGK5</accession>
<evidence type="ECO:0000313" key="1">
    <source>
        <dbReference type="EMBL" id="MCF0043343.1"/>
    </source>
</evidence>
<keyword evidence="2" id="KW-1185">Reference proteome</keyword>
<dbReference type="EMBL" id="JAJTTA010000006">
    <property type="protein sequence ID" value="MCF0043343.1"/>
    <property type="molecule type" value="Genomic_DNA"/>
</dbReference>
<evidence type="ECO:0000313" key="2">
    <source>
        <dbReference type="Proteomes" id="UP001139700"/>
    </source>
</evidence>
<gene>
    <name evidence="1" type="ORF">LXM24_24775</name>
</gene>
<dbReference type="SUPFAM" id="SSF143880">
    <property type="entry name" value="NE0471 N-terminal domain-like"/>
    <property type="match status" value="1"/>
</dbReference>
<name>A0A9X1PGK5_9BACT</name>
<proteinExistence type="predicted"/>
<dbReference type="InterPro" id="IPR036782">
    <property type="entry name" value="NE0471-like_N"/>
</dbReference>
<comment type="caution">
    <text evidence="1">The sequence shown here is derived from an EMBL/GenBank/DDBJ whole genome shotgun (WGS) entry which is preliminary data.</text>
</comment>
<dbReference type="AlphaFoldDB" id="A0A9X1PGK5"/>
<organism evidence="1 2">
    <name type="scientific">Dyadobacter fanqingshengii</name>
    <dbReference type="NCBI Taxonomy" id="2906443"/>
    <lineage>
        <taxon>Bacteria</taxon>
        <taxon>Pseudomonadati</taxon>
        <taxon>Bacteroidota</taxon>
        <taxon>Cytophagia</taxon>
        <taxon>Cytophagales</taxon>
        <taxon>Spirosomataceae</taxon>
        <taxon>Dyadobacter</taxon>
    </lineage>
</organism>
<reference evidence="1" key="1">
    <citation type="submission" date="2021-12" db="EMBL/GenBank/DDBJ databases">
        <title>Novel species in genus Dyadobacter.</title>
        <authorList>
            <person name="Ma C."/>
        </authorList>
    </citation>
    <scope>NUCLEOTIDE SEQUENCE</scope>
    <source>
        <strain evidence="1">CY399</strain>
    </source>
</reference>
<dbReference type="RefSeq" id="WP_234616099.1">
    <property type="nucleotide sequence ID" value="NZ_CP098806.1"/>
</dbReference>
<sequence>MTLAIHVIAAEYLSEYKILVKFNDNKQQVVDFGDFLRNNPHPQHDKYLDHKKFQQFKIENGTIVWGEDWDMIFPVEQLHAGHIHS</sequence>
<dbReference type="Gene3D" id="3.30.2020.10">
    <property type="entry name" value="NE0471-like N-terminal domain"/>
    <property type="match status" value="1"/>
</dbReference>
<protein>
    <submittedName>
        <fullName evidence="1">DUF2442 domain-containing protein</fullName>
    </submittedName>
</protein>
<dbReference type="Pfam" id="PF10387">
    <property type="entry name" value="DUF2442"/>
    <property type="match status" value="1"/>
</dbReference>
<dbReference type="Proteomes" id="UP001139700">
    <property type="component" value="Unassembled WGS sequence"/>
</dbReference>
<dbReference type="InterPro" id="IPR018841">
    <property type="entry name" value="DUF2442"/>
</dbReference>